<evidence type="ECO:0000313" key="4">
    <source>
        <dbReference type="EMBL" id="MDB9005622.1"/>
    </source>
</evidence>
<dbReference type="EMBL" id="JAQMPJ010000009">
    <property type="protein sequence ID" value="MDB9005622.1"/>
    <property type="molecule type" value="Genomic_DNA"/>
</dbReference>
<dbReference type="InterPro" id="IPR007110">
    <property type="entry name" value="Ig-like_dom"/>
</dbReference>
<evidence type="ECO:0000256" key="1">
    <source>
        <dbReference type="SAM" id="SignalP"/>
    </source>
</evidence>
<reference evidence="4" key="2">
    <citation type="submission" date="2023-01" db="EMBL/GenBank/DDBJ databases">
        <title>Human gut microbiome strain richness.</title>
        <authorList>
            <person name="Chen-Liaw A."/>
        </authorList>
    </citation>
    <scope>NUCLEOTIDE SEQUENCE</scope>
    <source>
        <strain evidence="4">RTP21484st1_E5_RTP21484_190118</strain>
    </source>
</reference>
<name>A0A173VST8_PARDI</name>
<dbReference type="Gene3D" id="3.40.50.12480">
    <property type="match status" value="2"/>
</dbReference>
<protein>
    <submittedName>
        <fullName evidence="4">Leucine-rich repeat protein</fullName>
    </submittedName>
</protein>
<dbReference type="Gene3D" id="3.80.10.10">
    <property type="entry name" value="Ribonuclease Inhibitor"/>
    <property type="match status" value="1"/>
</dbReference>
<dbReference type="InterPro" id="IPR013783">
    <property type="entry name" value="Ig-like_fold"/>
</dbReference>
<organism evidence="3 5">
    <name type="scientific">Parabacteroides distasonis</name>
    <dbReference type="NCBI Taxonomy" id="823"/>
    <lineage>
        <taxon>Bacteria</taxon>
        <taxon>Pseudomonadati</taxon>
        <taxon>Bacteroidota</taxon>
        <taxon>Bacteroidia</taxon>
        <taxon>Bacteroidales</taxon>
        <taxon>Tannerellaceae</taxon>
        <taxon>Parabacteroides</taxon>
    </lineage>
</organism>
<sequence length="1214" mass="133311">MKTNLLRIGLRLSLVVILLCSAHLAWGQVDADGSITHSIKYQLENVTLEESPSTISNGNELRLKIHASGDYRLPFGRYITNNVIVYMGDRDVSPYTTWDGCYYSIDIDRDGTYAELSLCVTDDMEIRISAIETFIFEGFRFVIFDEDWSLMGVKEKYKAEVCGVASKKQREYNVPDKAEWNHQEYPVVSIWDAFYGCSSATTLRIGKNVRMIDGYYTYLKCESLEKVYFLAPEPTMMKSSPPCDCYVPKELFYDYCMVLPSVYPIDAKTFPVTYRGEHVSWQKQYKNALENTLLEVTWTGENTAIGTDSYSPSKYVTVSMGDKILEEGTDYSYSRSTYIRPNGMGTIKIPRVTDSVTITVQMEKMTDFTEGKLMYHVVEGETEALIGSVIEKSTSKENSLVIPAHVRNYTVTAIYDNAFVGEILRSLTIPSSVREVGSGIFEATQIDTVYLKSTTPPVLKDKNICWNKECVLCVPTESLKSYQGWGGFTKIIGDKNLLAVTHPSLEHVIYIGPEEIMEGETFNAKLTPESGYVLGIGDITVTMGGKKLDPMSKEFFYGTFGKDTLTIETVTGDVTITAKARKISGDPFVLGDLTYRITRDAAVEVAGVKEDAYTKGRSYVIPSSLEYEGNNYTVTGIGPKAFSGRIMESITIPSSVEEVGTESFLDAQADEIHIQRSTSPSTVNGSFNILDKNKCRIYVPKGALAAYHTATWDWLGFPYILEEGDKYFDVDFELTGLTVKPFQPEIVISGRSLSFTLVPEDKDLLPEAIQILLGEKEIGAESYTYDAKTGEVIISTISDRLTIEAHAIGALLPKGNENITIGSNSTYSDGTTVDGKFNGVIGSDEKPTEIKSLNIETDDGATTAITLKALAVMPESTTSPGITITETSNIEITLDGNNNLGKVLNQGSTRLLPGENTLLDALVENEGVFIDETGLLDAVTGPAGLTIAQRPEKAPRIEMGSSMLLKVEASAEGEANLSYIWEKFDSENNNWKQVKPEVQRTKALSSLRSDVLSTNEDAQLEVSEAGKYRCLVSNTVNAVTSTLTAYSEVSIASSTPDPIVTFSVTLPSVEGAALSPLAGTYSVEAGGSFSFSLTLDTDYDQSTPMVKVGDKLIEPTSDGKYEIKNINSDITISITGIVKNATVGNAEVESNALKIWGSNGVLHIQSAHVSTAYIMTFGGQLYKALTLPIGETMITIPQGAYIIRIENQSYKIRF</sequence>
<feature type="signal peptide" evidence="1">
    <location>
        <begin position="1"/>
        <end position="27"/>
    </location>
</feature>
<proteinExistence type="predicted"/>
<dbReference type="EMBL" id="CYXP01000009">
    <property type="protein sequence ID" value="CUN29830.1"/>
    <property type="molecule type" value="Genomic_DNA"/>
</dbReference>
<dbReference type="Gene3D" id="2.60.40.10">
    <property type="entry name" value="Immunoglobulins"/>
    <property type="match status" value="1"/>
</dbReference>
<feature type="domain" description="Ig-like" evidence="2">
    <location>
        <begin position="942"/>
        <end position="1050"/>
    </location>
</feature>
<dbReference type="AlphaFoldDB" id="A0A173VST8"/>
<dbReference type="Pfam" id="PF13306">
    <property type="entry name" value="LRR_5"/>
    <property type="match status" value="2"/>
</dbReference>
<evidence type="ECO:0000259" key="2">
    <source>
        <dbReference type="PROSITE" id="PS50835"/>
    </source>
</evidence>
<gene>
    <name evidence="3" type="ORF">ERS852429_03459</name>
    <name evidence="4" type="ORF">PN599_11480</name>
</gene>
<dbReference type="Proteomes" id="UP000095591">
    <property type="component" value="Unassembled WGS sequence"/>
</dbReference>
<dbReference type="InterPro" id="IPR026906">
    <property type="entry name" value="LRR_5"/>
</dbReference>
<keyword evidence="1" id="KW-0732">Signal</keyword>
<evidence type="ECO:0000313" key="5">
    <source>
        <dbReference type="Proteomes" id="UP000095591"/>
    </source>
</evidence>
<dbReference type="Proteomes" id="UP001210126">
    <property type="component" value="Unassembled WGS sequence"/>
</dbReference>
<feature type="chain" id="PRO_5008014139" evidence="1">
    <location>
        <begin position="28"/>
        <end position="1214"/>
    </location>
</feature>
<dbReference type="PROSITE" id="PS50835">
    <property type="entry name" value="IG_LIKE"/>
    <property type="match status" value="1"/>
</dbReference>
<dbReference type="RefSeq" id="WP_157355114.1">
    <property type="nucleotide sequence ID" value="NZ_CYXP01000009.1"/>
</dbReference>
<reference evidence="3 5" key="1">
    <citation type="submission" date="2015-09" db="EMBL/GenBank/DDBJ databases">
        <authorList>
            <consortium name="Pathogen Informatics"/>
        </authorList>
    </citation>
    <scope>NUCLEOTIDE SEQUENCE [LARGE SCALE GENOMIC DNA]</scope>
    <source>
        <strain evidence="3 5">2789STDY5608872</strain>
    </source>
</reference>
<dbReference type="InterPro" id="IPR032675">
    <property type="entry name" value="LRR_dom_sf"/>
</dbReference>
<accession>A0A173VST8</accession>
<evidence type="ECO:0000313" key="3">
    <source>
        <dbReference type="EMBL" id="CUN29830.1"/>
    </source>
</evidence>